<dbReference type="Proteomes" id="UP001374803">
    <property type="component" value="Chromosome"/>
</dbReference>
<evidence type="ECO:0000256" key="9">
    <source>
        <dbReference type="RuleBase" id="RU000481"/>
    </source>
</evidence>
<dbReference type="EMBL" id="CP089983">
    <property type="protein sequence ID" value="WXB05414.1"/>
    <property type="molecule type" value="Genomic_DNA"/>
</dbReference>
<evidence type="ECO:0000256" key="4">
    <source>
        <dbReference type="ARBA" id="ARBA00022605"/>
    </source>
</evidence>
<dbReference type="InterPro" id="IPR004839">
    <property type="entry name" value="Aminotransferase_I/II_large"/>
</dbReference>
<dbReference type="CDD" id="cd00609">
    <property type="entry name" value="AAT_like"/>
    <property type="match status" value="1"/>
</dbReference>
<dbReference type="EC" id="2.6.1.-" evidence="9"/>
<evidence type="ECO:0000313" key="11">
    <source>
        <dbReference type="EMBL" id="WXB05414.1"/>
    </source>
</evidence>
<evidence type="ECO:0000256" key="2">
    <source>
        <dbReference type="ARBA" id="ARBA00007970"/>
    </source>
</evidence>
<proteinExistence type="inferred from homology"/>
<organism evidence="11 12">
    <name type="scientific">Pendulispora rubella</name>
    <dbReference type="NCBI Taxonomy" id="2741070"/>
    <lineage>
        <taxon>Bacteria</taxon>
        <taxon>Pseudomonadati</taxon>
        <taxon>Myxococcota</taxon>
        <taxon>Myxococcia</taxon>
        <taxon>Myxococcales</taxon>
        <taxon>Sorangiineae</taxon>
        <taxon>Pendulisporaceae</taxon>
        <taxon>Pendulispora</taxon>
    </lineage>
</organism>
<dbReference type="InterPro" id="IPR004838">
    <property type="entry name" value="NHTrfase_class1_PyrdxlP-BS"/>
</dbReference>
<evidence type="ECO:0000256" key="5">
    <source>
        <dbReference type="ARBA" id="ARBA00022679"/>
    </source>
</evidence>
<comment type="similarity">
    <text evidence="9">Belongs to the class-I pyridoxal-phosphate-dependent aminotransferase family.</text>
</comment>
<dbReference type="PROSITE" id="PS00105">
    <property type="entry name" value="AA_TRANSFER_CLASS_1"/>
    <property type="match status" value="1"/>
</dbReference>
<name>A0ABZ2L790_9BACT</name>
<dbReference type="Pfam" id="PF00155">
    <property type="entry name" value="Aminotran_1_2"/>
    <property type="match status" value="1"/>
</dbReference>
<dbReference type="RefSeq" id="WP_394835060.1">
    <property type="nucleotide sequence ID" value="NZ_CP089929.1"/>
</dbReference>
<dbReference type="InterPro" id="IPR015424">
    <property type="entry name" value="PyrdxlP-dep_Trfase"/>
</dbReference>
<gene>
    <name evidence="11" type="ORF">LVJ94_52035</name>
</gene>
<dbReference type="PANTHER" id="PTHR43643">
    <property type="entry name" value="HISTIDINOL-PHOSPHATE AMINOTRANSFERASE 2"/>
    <property type="match status" value="1"/>
</dbReference>
<dbReference type="GO" id="GO:0008483">
    <property type="term" value="F:transaminase activity"/>
    <property type="evidence" value="ECO:0007669"/>
    <property type="project" value="UniProtKB-KW"/>
</dbReference>
<dbReference type="InterPro" id="IPR015422">
    <property type="entry name" value="PyrdxlP-dep_Trfase_small"/>
</dbReference>
<keyword evidence="7" id="KW-0368">Histidine biosynthesis</keyword>
<protein>
    <recommendedName>
        <fullName evidence="9">Aminotransferase</fullName>
        <ecNumber evidence="9">2.6.1.-</ecNumber>
    </recommendedName>
</protein>
<comment type="cofactor">
    <cofactor evidence="9">
        <name>pyridoxal 5'-phosphate</name>
        <dbReference type="ChEBI" id="CHEBI:597326"/>
    </cofactor>
</comment>
<accession>A0ABZ2L790</accession>
<dbReference type="InterPro" id="IPR015421">
    <property type="entry name" value="PyrdxlP-dep_Trfase_major"/>
</dbReference>
<evidence type="ECO:0000256" key="1">
    <source>
        <dbReference type="ARBA" id="ARBA00005011"/>
    </source>
</evidence>
<sequence length="354" mass="38764">MDSPAHGGPVDDELAALGLRAGDVLDFSVNVNPYGPCPSVVRAIAEAPLDRYPDPSAAPTRRALAARLDEPEGRIILGNGAVDLLWLLARTWLRPGDLALAVEPTFSEMQRAAMQAGARILEHRTSPCDDFAIDITALDAQLRDARPRLVYVCTPSNPVGVFTPFEALEDLAERHPDTLFVCDVSFLSLSTHHAAVRRSRRIAWVCSLTKDHALPGLRIGYAAAPESLVARMEAERPPWSIGAPAQAAILAAFEPEARRFVDESRVRLLQDRAALEARLHHLDVRTHPSDTVYVLVDLGGRRLATPLRRTLLERHAVLVRDATSFGLPGHIRLAARPQPDAELLVSALRQELRP</sequence>
<comment type="similarity">
    <text evidence="2">Belongs to the class-II pyridoxal-phosphate-dependent aminotransferase family. Histidinol-phosphate aminotransferase subfamily.</text>
</comment>
<evidence type="ECO:0000256" key="6">
    <source>
        <dbReference type="ARBA" id="ARBA00022898"/>
    </source>
</evidence>
<evidence type="ECO:0000256" key="8">
    <source>
        <dbReference type="ARBA" id="ARBA00047481"/>
    </source>
</evidence>
<keyword evidence="6" id="KW-0663">Pyridoxal phosphate</keyword>
<dbReference type="Gene3D" id="3.90.1150.10">
    <property type="entry name" value="Aspartate Aminotransferase, domain 1"/>
    <property type="match status" value="1"/>
</dbReference>
<dbReference type="PANTHER" id="PTHR43643:SF6">
    <property type="entry name" value="HISTIDINOL-PHOSPHATE AMINOTRANSFERASE"/>
    <property type="match status" value="1"/>
</dbReference>
<keyword evidence="5 9" id="KW-0808">Transferase</keyword>
<reference evidence="11" key="1">
    <citation type="submission" date="2021-12" db="EMBL/GenBank/DDBJ databases">
        <title>Discovery of the Pendulisporaceae a myxobacterial family with distinct sporulation behavior and unique specialized metabolism.</title>
        <authorList>
            <person name="Garcia R."/>
            <person name="Popoff A."/>
            <person name="Bader C.D."/>
            <person name="Loehr J."/>
            <person name="Walesch S."/>
            <person name="Walt C."/>
            <person name="Boldt J."/>
            <person name="Bunk B."/>
            <person name="Haeckl F.J.F.P.J."/>
            <person name="Gunesch A.P."/>
            <person name="Birkelbach J."/>
            <person name="Nuebel U."/>
            <person name="Pietschmann T."/>
            <person name="Bach T."/>
            <person name="Mueller R."/>
        </authorList>
    </citation>
    <scope>NUCLEOTIDE SEQUENCE</scope>
    <source>
        <strain evidence="11">MSr11367</strain>
    </source>
</reference>
<feature type="domain" description="Aminotransferase class I/classII large" evidence="10">
    <location>
        <begin position="23"/>
        <end position="343"/>
    </location>
</feature>
<evidence type="ECO:0000259" key="10">
    <source>
        <dbReference type="Pfam" id="PF00155"/>
    </source>
</evidence>
<keyword evidence="4" id="KW-0028">Amino-acid biosynthesis</keyword>
<keyword evidence="3 9" id="KW-0032">Aminotransferase</keyword>
<evidence type="ECO:0000256" key="3">
    <source>
        <dbReference type="ARBA" id="ARBA00022576"/>
    </source>
</evidence>
<dbReference type="InterPro" id="IPR050106">
    <property type="entry name" value="HistidinolP_aminotransfase"/>
</dbReference>
<comment type="catalytic activity">
    <reaction evidence="8">
        <text>L-histidinol phosphate + 2-oxoglutarate = 3-(imidazol-4-yl)-2-oxopropyl phosphate + L-glutamate</text>
        <dbReference type="Rhea" id="RHEA:23744"/>
        <dbReference type="ChEBI" id="CHEBI:16810"/>
        <dbReference type="ChEBI" id="CHEBI:29985"/>
        <dbReference type="ChEBI" id="CHEBI:57766"/>
        <dbReference type="ChEBI" id="CHEBI:57980"/>
        <dbReference type="EC" id="2.6.1.9"/>
    </reaction>
</comment>
<evidence type="ECO:0000313" key="12">
    <source>
        <dbReference type="Proteomes" id="UP001374803"/>
    </source>
</evidence>
<comment type="pathway">
    <text evidence="1">Amino-acid biosynthesis; L-histidine biosynthesis; L-histidine from 5-phospho-alpha-D-ribose 1-diphosphate: step 7/9.</text>
</comment>
<dbReference type="Gene3D" id="3.40.640.10">
    <property type="entry name" value="Type I PLP-dependent aspartate aminotransferase-like (Major domain)"/>
    <property type="match status" value="1"/>
</dbReference>
<evidence type="ECO:0000256" key="7">
    <source>
        <dbReference type="ARBA" id="ARBA00023102"/>
    </source>
</evidence>
<dbReference type="SUPFAM" id="SSF53383">
    <property type="entry name" value="PLP-dependent transferases"/>
    <property type="match status" value="1"/>
</dbReference>
<keyword evidence="12" id="KW-1185">Reference proteome</keyword>